<organism evidence="5 6">
    <name type="scientific">Saccharicrinis fermentans DSM 9555 = JCM 21142</name>
    <dbReference type="NCBI Taxonomy" id="869213"/>
    <lineage>
        <taxon>Bacteria</taxon>
        <taxon>Pseudomonadati</taxon>
        <taxon>Bacteroidota</taxon>
        <taxon>Bacteroidia</taxon>
        <taxon>Marinilabiliales</taxon>
        <taxon>Marinilabiliaceae</taxon>
        <taxon>Saccharicrinis</taxon>
    </lineage>
</organism>
<sequence>MLNGKFEVDSKVGQGTTFSFVIPLIRIDLLKGVKSSISNSVSVVNKITLLVVDDESVNVEFFKALFSSTPIDVLYANNGKEALHIYKNNSSIDVVLMDIRMPVMNGVETAQEILRVNPKAKIIAQTAYAMSSDRDKYLELGFAGYISKPIEQEKLICMINLLTE</sequence>
<comment type="caution">
    <text evidence="5">The sequence shown here is derived from an EMBL/GenBank/DDBJ whole genome shotgun (WGS) entry which is preliminary data.</text>
</comment>
<evidence type="ECO:0000313" key="6">
    <source>
        <dbReference type="Proteomes" id="UP000019402"/>
    </source>
</evidence>
<dbReference type="OrthoDB" id="9796457at2"/>
<keyword evidence="5" id="KW-0418">Kinase</keyword>
<gene>
    <name evidence="5" type="ORF">JCM21142_377</name>
</gene>
<dbReference type="SMART" id="SM00448">
    <property type="entry name" value="REC"/>
    <property type="match status" value="1"/>
</dbReference>
<dbReference type="CDD" id="cd17546">
    <property type="entry name" value="REC_hyHK_CKI1_RcsC-like"/>
    <property type="match status" value="1"/>
</dbReference>
<dbReference type="InterPro" id="IPR001789">
    <property type="entry name" value="Sig_transdc_resp-reg_receiver"/>
</dbReference>
<evidence type="ECO:0000256" key="2">
    <source>
        <dbReference type="ARBA" id="ARBA00023012"/>
    </source>
</evidence>
<keyword evidence="2" id="KW-0902">Two-component regulatory system</keyword>
<dbReference type="eggNOG" id="COG0784">
    <property type="taxonomic scope" value="Bacteria"/>
</dbReference>
<dbReference type="SUPFAM" id="SSF52172">
    <property type="entry name" value="CheY-like"/>
    <property type="match status" value="1"/>
</dbReference>
<reference evidence="5 6" key="1">
    <citation type="journal article" date="2014" name="Genome Announc.">
        <title>Draft Genome Sequence of Cytophaga fermentans JCM 21142T, a Facultative Anaerobe Isolated from Marine Mud.</title>
        <authorList>
            <person name="Starns D."/>
            <person name="Oshima K."/>
            <person name="Suda W."/>
            <person name="Iino T."/>
            <person name="Yuki M."/>
            <person name="Inoue J."/>
            <person name="Kitamura K."/>
            <person name="Iida T."/>
            <person name="Darby A."/>
            <person name="Hattori M."/>
            <person name="Ohkuma M."/>
        </authorList>
    </citation>
    <scope>NUCLEOTIDE SEQUENCE [LARGE SCALE GENOMIC DNA]</scope>
    <source>
        <strain evidence="5 6">JCM 21142</strain>
    </source>
</reference>
<evidence type="ECO:0000256" key="3">
    <source>
        <dbReference type="PROSITE-ProRule" id="PRU00169"/>
    </source>
</evidence>
<feature type="modified residue" description="4-aspartylphosphate" evidence="3">
    <location>
        <position position="98"/>
    </location>
</feature>
<dbReference type="EMBL" id="BAMD01000003">
    <property type="protein sequence ID" value="GAF01761.1"/>
    <property type="molecule type" value="Genomic_DNA"/>
</dbReference>
<dbReference type="AlphaFoldDB" id="W7YBG3"/>
<dbReference type="InterPro" id="IPR011006">
    <property type="entry name" value="CheY-like_superfamily"/>
</dbReference>
<dbReference type="Gene3D" id="3.40.50.2300">
    <property type="match status" value="1"/>
</dbReference>
<name>W7YBG3_9BACT</name>
<keyword evidence="5" id="KW-0808">Transferase</keyword>
<keyword evidence="1 3" id="KW-0597">Phosphoprotein</keyword>
<keyword evidence="6" id="KW-1185">Reference proteome</keyword>
<evidence type="ECO:0000256" key="1">
    <source>
        <dbReference type="ARBA" id="ARBA00022553"/>
    </source>
</evidence>
<dbReference type="Pfam" id="PF00072">
    <property type="entry name" value="Response_reg"/>
    <property type="match status" value="1"/>
</dbReference>
<dbReference type="Proteomes" id="UP000019402">
    <property type="component" value="Unassembled WGS sequence"/>
</dbReference>
<feature type="domain" description="Response regulatory" evidence="4">
    <location>
        <begin position="48"/>
        <end position="163"/>
    </location>
</feature>
<dbReference type="GO" id="GO:0016301">
    <property type="term" value="F:kinase activity"/>
    <property type="evidence" value="ECO:0007669"/>
    <property type="project" value="UniProtKB-KW"/>
</dbReference>
<dbReference type="PANTHER" id="PTHR45339">
    <property type="entry name" value="HYBRID SIGNAL TRANSDUCTION HISTIDINE KINASE J"/>
    <property type="match status" value="1"/>
</dbReference>
<accession>W7YBG3</accession>
<dbReference type="PANTHER" id="PTHR45339:SF1">
    <property type="entry name" value="HYBRID SIGNAL TRANSDUCTION HISTIDINE KINASE J"/>
    <property type="match status" value="1"/>
</dbReference>
<evidence type="ECO:0000313" key="5">
    <source>
        <dbReference type="EMBL" id="GAF01761.1"/>
    </source>
</evidence>
<dbReference type="GO" id="GO:0000160">
    <property type="term" value="P:phosphorelay signal transduction system"/>
    <property type="evidence" value="ECO:0007669"/>
    <property type="project" value="UniProtKB-KW"/>
</dbReference>
<protein>
    <submittedName>
        <fullName evidence="5">Autoinducer 1 sensor kinase/phosphatase LuxN</fullName>
    </submittedName>
</protein>
<dbReference type="PROSITE" id="PS50110">
    <property type="entry name" value="RESPONSE_REGULATORY"/>
    <property type="match status" value="1"/>
</dbReference>
<evidence type="ECO:0000259" key="4">
    <source>
        <dbReference type="PROSITE" id="PS50110"/>
    </source>
</evidence>
<proteinExistence type="predicted"/>